<dbReference type="Gene3D" id="3.40.30.10">
    <property type="entry name" value="Glutaredoxin"/>
    <property type="match status" value="1"/>
</dbReference>
<dbReference type="CDD" id="cd02980">
    <property type="entry name" value="TRX_Fd_family"/>
    <property type="match status" value="1"/>
</dbReference>
<evidence type="ECO:0000313" key="2">
    <source>
        <dbReference type="Proteomes" id="UP001379533"/>
    </source>
</evidence>
<dbReference type="SUPFAM" id="SSF52833">
    <property type="entry name" value="Thioredoxin-like"/>
    <property type="match status" value="1"/>
</dbReference>
<dbReference type="EMBL" id="CP089982">
    <property type="protein sequence ID" value="WXA96010.1"/>
    <property type="molecule type" value="Genomic_DNA"/>
</dbReference>
<name>A0ABZ2KEK9_9BACT</name>
<dbReference type="RefSeq" id="WP_394846623.1">
    <property type="nucleotide sequence ID" value="NZ_CP089982.1"/>
</dbReference>
<reference evidence="1 2" key="1">
    <citation type="submission" date="2021-12" db="EMBL/GenBank/DDBJ databases">
        <title>Discovery of the Pendulisporaceae a myxobacterial family with distinct sporulation behavior and unique specialized metabolism.</title>
        <authorList>
            <person name="Garcia R."/>
            <person name="Popoff A."/>
            <person name="Bader C.D."/>
            <person name="Loehr J."/>
            <person name="Walesch S."/>
            <person name="Walt C."/>
            <person name="Boldt J."/>
            <person name="Bunk B."/>
            <person name="Haeckl F.J.F.P.J."/>
            <person name="Gunesch A.P."/>
            <person name="Birkelbach J."/>
            <person name="Nuebel U."/>
            <person name="Pietschmann T."/>
            <person name="Bach T."/>
            <person name="Mueller R."/>
        </authorList>
    </citation>
    <scope>NUCLEOTIDE SEQUENCE [LARGE SCALE GENOMIC DNA]</scope>
    <source>
        <strain evidence="1 2">MSr12523</strain>
    </source>
</reference>
<sequence>MKAATFRPRVHFFVCCNRRENSPLGPGCSARGDAIYAALKRRVQQDGHIQSVWVTQTGCLGICPAKGATVAVYPEQAIATEVEPADVDALYALCVKAVGNGRV</sequence>
<accession>A0ABZ2KEK9</accession>
<organism evidence="1 2">
    <name type="scientific">Pendulispora brunnea</name>
    <dbReference type="NCBI Taxonomy" id="2905690"/>
    <lineage>
        <taxon>Bacteria</taxon>
        <taxon>Pseudomonadati</taxon>
        <taxon>Myxococcota</taxon>
        <taxon>Myxococcia</taxon>
        <taxon>Myxococcales</taxon>
        <taxon>Sorangiineae</taxon>
        <taxon>Pendulisporaceae</taxon>
        <taxon>Pendulispora</taxon>
    </lineage>
</organism>
<gene>
    <name evidence="1" type="ORF">LZC95_04050</name>
</gene>
<keyword evidence="2" id="KW-1185">Reference proteome</keyword>
<dbReference type="InterPro" id="IPR036249">
    <property type="entry name" value="Thioredoxin-like_sf"/>
</dbReference>
<dbReference type="Proteomes" id="UP001379533">
    <property type="component" value="Chromosome"/>
</dbReference>
<evidence type="ECO:0000313" key="1">
    <source>
        <dbReference type="EMBL" id="WXA96010.1"/>
    </source>
</evidence>
<protein>
    <submittedName>
        <fullName evidence="1">(2Fe-2S) ferredoxin domain-containing protein</fullName>
    </submittedName>
</protein>
<proteinExistence type="predicted"/>